<dbReference type="VEuPathDB" id="VectorBase:GPPI040613"/>
<sequence length="95" mass="10335">MAPGFHSNISAPVNNTSEINELAAPIGGAHRVFLTAVRTRPVIEEVSRWGLNFTGHSEPLAFTEQIEELAEAYGVDKDRLPAVMVVMLSDRALTC</sequence>
<name>A0A1B0BU62_9MUSC</name>
<dbReference type="EMBL" id="JXJN01020485">
    <property type="status" value="NOT_ANNOTATED_CDS"/>
    <property type="molecule type" value="Genomic_DNA"/>
</dbReference>
<evidence type="ECO:0000313" key="2">
    <source>
        <dbReference type="Proteomes" id="UP000092460"/>
    </source>
</evidence>
<dbReference type="Proteomes" id="UP000092460">
    <property type="component" value="Unassembled WGS sequence"/>
</dbReference>
<keyword evidence="2" id="KW-1185">Reference proteome</keyword>
<dbReference type="EnsemblMetazoa" id="GPPI040613-RA">
    <property type="protein sequence ID" value="GPPI040613-PA"/>
    <property type="gene ID" value="GPPI040613"/>
</dbReference>
<evidence type="ECO:0000313" key="1">
    <source>
        <dbReference type="EnsemblMetazoa" id="GPPI040613-PA"/>
    </source>
</evidence>
<organism evidence="1 2">
    <name type="scientific">Glossina palpalis gambiensis</name>
    <dbReference type="NCBI Taxonomy" id="67801"/>
    <lineage>
        <taxon>Eukaryota</taxon>
        <taxon>Metazoa</taxon>
        <taxon>Ecdysozoa</taxon>
        <taxon>Arthropoda</taxon>
        <taxon>Hexapoda</taxon>
        <taxon>Insecta</taxon>
        <taxon>Pterygota</taxon>
        <taxon>Neoptera</taxon>
        <taxon>Endopterygota</taxon>
        <taxon>Diptera</taxon>
        <taxon>Brachycera</taxon>
        <taxon>Muscomorpha</taxon>
        <taxon>Hippoboscoidea</taxon>
        <taxon>Glossinidae</taxon>
        <taxon>Glossina</taxon>
    </lineage>
</organism>
<reference evidence="1" key="2">
    <citation type="submission" date="2020-05" db="UniProtKB">
        <authorList>
            <consortium name="EnsemblMetazoa"/>
        </authorList>
    </citation>
    <scope>IDENTIFICATION</scope>
    <source>
        <strain evidence="1">IAEA</strain>
    </source>
</reference>
<dbReference type="AlphaFoldDB" id="A0A1B0BU62"/>
<accession>A0A1B0BU62</accession>
<dbReference type="STRING" id="67801.A0A1B0BU62"/>
<protein>
    <submittedName>
        <fullName evidence="1">Uncharacterized protein</fullName>
    </submittedName>
</protein>
<reference evidence="2" key="1">
    <citation type="submission" date="2015-01" db="EMBL/GenBank/DDBJ databases">
        <authorList>
            <person name="Aksoy S."/>
            <person name="Warren W."/>
            <person name="Wilson R.K."/>
        </authorList>
    </citation>
    <scope>NUCLEOTIDE SEQUENCE [LARGE SCALE GENOMIC DNA]</scope>
    <source>
        <strain evidence="2">IAEA</strain>
    </source>
</reference>
<proteinExistence type="predicted"/>